<protein>
    <recommendedName>
        <fullName evidence="2">BZIP domain-containing protein</fullName>
    </recommendedName>
</protein>
<name>A0A9P8UFJ8_9PEZI</name>
<evidence type="ECO:0000256" key="1">
    <source>
        <dbReference type="SAM" id="MobiDB-lite"/>
    </source>
</evidence>
<sequence>MSSSRRNVSEKPSSRETVHRASVDIEAIPERRHKSSSSKNLSSTTPNASSSHSSKHSKRHRVTVESDPEEDVDMTSPSKSHSSSSKKHPSSSSSKSRSSKSDNWTDVTEPEERRRIQNRLAQRKFREKAKESREQAERDARNQELAGSSYTVPVAWDELPQGDDECSGLPWGSISMRHVVSRGGGGSGSGRRHGQDYNNMLNAGGDNDDSNNNDDVYAGGNYTTAGAYVAQQTMAIGSPSYQHSYGSHDNSSGAGADFFDDGAYYYNTDYDGSL</sequence>
<comment type="caution">
    <text evidence="3">The sequence shown here is derived from an EMBL/GenBank/DDBJ whole genome shotgun (WGS) entry which is preliminary data.</text>
</comment>
<feature type="domain" description="BZIP" evidence="2">
    <location>
        <begin position="113"/>
        <end position="128"/>
    </location>
</feature>
<dbReference type="OrthoDB" id="5387389at2759"/>
<dbReference type="Proteomes" id="UP000758603">
    <property type="component" value="Unassembled WGS sequence"/>
</dbReference>
<dbReference type="GO" id="GO:0003700">
    <property type="term" value="F:DNA-binding transcription factor activity"/>
    <property type="evidence" value="ECO:0007669"/>
    <property type="project" value="InterPro"/>
</dbReference>
<dbReference type="RefSeq" id="XP_045955508.1">
    <property type="nucleotide sequence ID" value="XM_046100564.1"/>
</dbReference>
<dbReference type="InterPro" id="IPR004827">
    <property type="entry name" value="bZIP"/>
</dbReference>
<dbReference type="InterPro" id="IPR046347">
    <property type="entry name" value="bZIP_sf"/>
</dbReference>
<keyword evidence="4" id="KW-1185">Reference proteome</keyword>
<feature type="region of interest" description="Disordered" evidence="1">
    <location>
        <begin position="1"/>
        <end position="146"/>
    </location>
</feature>
<gene>
    <name evidence="3" type="ORF">BKA67DRAFT_539004</name>
</gene>
<dbReference type="EMBL" id="JAGPXC010000007">
    <property type="protein sequence ID" value="KAH6649001.1"/>
    <property type="molecule type" value="Genomic_DNA"/>
</dbReference>
<dbReference type="GeneID" id="70129456"/>
<dbReference type="AlphaFoldDB" id="A0A9P8UFJ8"/>
<dbReference type="InterPro" id="IPR052635">
    <property type="entry name" value="Sec_Metab_Biosynth_Reg"/>
</dbReference>
<feature type="compositionally biased region" description="Basic and acidic residues" evidence="1">
    <location>
        <begin position="7"/>
        <end position="23"/>
    </location>
</feature>
<dbReference type="CDD" id="cd14688">
    <property type="entry name" value="bZIP_YAP"/>
    <property type="match status" value="1"/>
</dbReference>
<evidence type="ECO:0000259" key="2">
    <source>
        <dbReference type="PROSITE" id="PS00036"/>
    </source>
</evidence>
<organism evidence="3 4">
    <name type="scientific">Truncatella angustata</name>
    <dbReference type="NCBI Taxonomy" id="152316"/>
    <lineage>
        <taxon>Eukaryota</taxon>
        <taxon>Fungi</taxon>
        <taxon>Dikarya</taxon>
        <taxon>Ascomycota</taxon>
        <taxon>Pezizomycotina</taxon>
        <taxon>Sordariomycetes</taxon>
        <taxon>Xylariomycetidae</taxon>
        <taxon>Amphisphaeriales</taxon>
        <taxon>Sporocadaceae</taxon>
        <taxon>Truncatella</taxon>
    </lineage>
</organism>
<evidence type="ECO:0000313" key="4">
    <source>
        <dbReference type="Proteomes" id="UP000758603"/>
    </source>
</evidence>
<feature type="region of interest" description="Disordered" evidence="1">
    <location>
        <begin position="182"/>
        <end position="210"/>
    </location>
</feature>
<evidence type="ECO:0000313" key="3">
    <source>
        <dbReference type="EMBL" id="KAH6649001.1"/>
    </source>
</evidence>
<dbReference type="SUPFAM" id="SSF57959">
    <property type="entry name" value="Leucine zipper domain"/>
    <property type="match status" value="1"/>
</dbReference>
<accession>A0A9P8UFJ8</accession>
<dbReference type="PANTHER" id="PTHR39607">
    <property type="entry name" value="XANTHOCILLIN BIOSYNTHESIS CLUSTER TRANSCRIPTION FACTOR XANC-RELATED"/>
    <property type="match status" value="1"/>
</dbReference>
<proteinExistence type="predicted"/>
<feature type="compositionally biased region" description="Basic and acidic residues" evidence="1">
    <location>
        <begin position="128"/>
        <end position="142"/>
    </location>
</feature>
<reference evidence="3" key="1">
    <citation type="journal article" date="2021" name="Nat. Commun.">
        <title>Genetic determinants of endophytism in the Arabidopsis root mycobiome.</title>
        <authorList>
            <person name="Mesny F."/>
            <person name="Miyauchi S."/>
            <person name="Thiergart T."/>
            <person name="Pickel B."/>
            <person name="Atanasova L."/>
            <person name="Karlsson M."/>
            <person name="Huettel B."/>
            <person name="Barry K.W."/>
            <person name="Haridas S."/>
            <person name="Chen C."/>
            <person name="Bauer D."/>
            <person name="Andreopoulos W."/>
            <person name="Pangilinan J."/>
            <person name="LaButti K."/>
            <person name="Riley R."/>
            <person name="Lipzen A."/>
            <person name="Clum A."/>
            <person name="Drula E."/>
            <person name="Henrissat B."/>
            <person name="Kohler A."/>
            <person name="Grigoriev I.V."/>
            <person name="Martin F.M."/>
            <person name="Hacquard S."/>
        </authorList>
    </citation>
    <scope>NUCLEOTIDE SEQUENCE</scope>
    <source>
        <strain evidence="3">MPI-SDFR-AT-0073</strain>
    </source>
</reference>
<dbReference type="PANTHER" id="PTHR39607:SF2">
    <property type="entry name" value="BZIP DOMAIN-CONTAINING PROTEIN"/>
    <property type="match status" value="1"/>
</dbReference>
<dbReference type="PROSITE" id="PS00036">
    <property type="entry name" value="BZIP_BASIC"/>
    <property type="match status" value="1"/>
</dbReference>